<dbReference type="Proteomes" id="UP000189542">
    <property type="component" value="Unassembled WGS sequence"/>
</dbReference>
<evidence type="ECO:0008006" key="3">
    <source>
        <dbReference type="Google" id="ProtNLM"/>
    </source>
</evidence>
<gene>
    <name evidence="1" type="ORF">AYO25_03875</name>
</gene>
<dbReference type="OrthoDB" id="8273448at2"/>
<proteinExistence type="predicted"/>
<name>A0A1V2N746_9HYPH</name>
<evidence type="ECO:0000313" key="2">
    <source>
        <dbReference type="Proteomes" id="UP000189542"/>
    </source>
</evidence>
<accession>A0A1V2N746</accession>
<evidence type="ECO:0000313" key="1">
    <source>
        <dbReference type="EMBL" id="ONI58729.1"/>
    </source>
</evidence>
<comment type="caution">
    <text evidence="1">The sequence shown here is derived from an EMBL/GenBank/DDBJ whole genome shotgun (WGS) entry which is preliminary data.</text>
</comment>
<dbReference type="AlphaFoldDB" id="A0A1V2N746"/>
<sequence>MMDAILSRLEDFGRVNSLSDVAALADETNYAKDIQKERDKAYQEGYAAAICDRELYWRSKNECLQQSHDNEIADLRELFESCTSEAISKAIRDSVQCLSNSLEYEVMRILESVLEIGISRKAAIEFSEIIIDLLKKGDCGHIKIQAPKNFHSLIEECLGEYSSMVCYEDSEKVEFSSKICGGVITTRLESWFSDVKKIEARRFSNELSKR</sequence>
<organism evidence="1 2">
    <name type="scientific">Candidatus Liberibacter solanacearum</name>
    <dbReference type="NCBI Taxonomy" id="556287"/>
    <lineage>
        <taxon>Bacteria</taxon>
        <taxon>Pseudomonadati</taxon>
        <taxon>Pseudomonadota</taxon>
        <taxon>Alphaproteobacteria</taxon>
        <taxon>Hyphomicrobiales</taxon>
        <taxon>Rhizobiaceae</taxon>
        <taxon>Liberibacter</taxon>
    </lineage>
</organism>
<reference evidence="1 2" key="1">
    <citation type="journal article" date="2017" name="PLoS ONE">
        <title>Genomic sequence of 'Candidatus Liberibacter solanacearum' haplotype C and its comparison with haplotype A and B genomes.</title>
        <authorList>
            <person name="Wang J."/>
            <person name="Haapalainen M."/>
            <person name="Schott T."/>
            <person name="Thompson S.M."/>
            <person name="Smith G.R."/>
            <person name="Nissinen A.I."/>
            <person name="Pirhonen M."/>
        </authorList>
    </citation>
    <scope>NUCLEOTIDE SEQUENCE [LARGE SCALE GENOMIC DNA]</scope>
    <source>
        <strain evidence="1 2">FIN111</strain>
    </source>
</reference>
<protein>
    <recommendedName>
        <fullName evidence="3">Flagellar assembly protein FliH/Type III secretion system HrpE domain-containing protein</fullName>
    </recommendedName>
</protein>
<dbReference type="EMBL" id="LVWB01000013">
    <property type="protein sequence ID" value="ONI58729.1"/>
    <property type="molecule type" value="Genomic_DNA"/>
</dbReference>